<comment type="caution">
    <text evidence="4">The sequence shown here is derived from an EMBL/GenBank/DDBJ whole genome shotgun (WGS) entry which is preliminary data.</text>
</comment>
<dbReference type="Proteomes" id="UP001546774">
    <property type="component" value="Unassembled WGS sequence"/>
</dbReference>
<dbReference type="SUPFAM" id="SSF50118">
    <property type="entry name" value="Cell growth inhibitor/plasmid maintenance toxic component"/>
    <property type="match status" value="1"/>
</dbReference>
<evidence type="ECO:0000256" key="1">
    <source>
        <dbReference type="ARBA" id="ARBA00007521"/>
    </source>
</evidence>
<evidence type="ECO:0000256" key="2">
    <source>
        <dbReference type="ARBA" id="ARBA00022649"/>
    </source>
</evidence>
<dbReference type="EMBL" id="JBBMFS010000009">
    <property type="protein sequence ID" value="MEQ2555492.1"/>
    <property type="molecule type" value="Genomic_DNA"/>
</dbReference>
<dbReference type="EC" id="3.1.-.-" evidence="4"/>
<dbReference type="InterPro" id="IPR003477">
    <property type="entry name" value="PemK-like"/>
</dbReference>
<keyword evidence="4" id="KW-0378">Hydrolase</keyword>
<proteinExistence type="inferred from homology"/>
<sequence>MGKNITDDDIIKHKKNAIKQLNNTFEVFINSPNPKHKKKADLVAYWIESYSKYLLTEEKFDYKLIPRYKRGDVISLNFGFNIGSEHGGLHYAIVLDNDNKQSSPVVTVIPLSSGNEEDTYDRDVFLGNELHDKLNAKYIKLITQVDEEISELTKTLELLKKTMKANSETETSLAKDITAHLSNLENRVDKLKREKKTLQIYEKEILKLKSGSAALMEQITTVSKMRIYKPKNSSDLLYGVKFSADAMDKINEKLKELYVYSK</sequence>
<protein>
    <submittedName>
        <fullName evidence="4">Type II toxin-antitoxin system PemK/MazF family toxin</fullName>
        <ecNumber evidence="4">3.1.-.-</ecNumber>
    </submittedName>
</protein>
<gene>
    <name evidence="4" type="ORF">WMO37_10835</name>
</gene>
<evidence type="ECO:0000313" key="4">
    <source>
        <dbReference type="EMBL" id="MEQ2555492.1"/>
    </source>
</evidence>
<dbReference type="Gene3D" id="2.30.30.110">
    <property type="match status" value="1"/>
</dbReference>
<keyword evidence="5" id="KW-1185">Reference proteome</keyword>
<keyword evidence="3" id="KW-0175">Coiled coil</keyword>
<reference evidence="4" key="1">
    <citation type="submission" date="2024-03" db="EMBL/GenBank/DDBJ databases">
        <title>Human intestinal bacterial collection.</title>
        <authorList>
            <person name="Pauvert C."/>
            <person name="Hitch T.C.A."/>
            <person name="Clavel T."/>
        </authorList>
    </citation>
    <scope>NUCLEOTIDE SEQUENCE [LARGE SCALE GENOMIC DNA]</scope>
    <source>
        <strain evidence="4">CLA-AA-H89B</strain>
    </source>
</reference>
<comment type="similarity">
    <text evidence="1">Belongs to the PemK/MazF family.</text>
</comment>
<dbReference type="Pfam" id="PF02452">
    <property type="entry name" value="PemK_toxin"/>
    <property type="match status" value="1"/>
</dbReference>
<feature type="coiled-coil region" evidence="3">
    <location>
        <begin position="142"/>
        <end position="211"/>
    </location>
</feature>
<evidence type="ECO:0000313" key="5">
    <source>
        <dbReference type="Proteomes" id="UP001546774"/>
    </source>
</evidence>
<organism evidence="4 5">
    <name type="scientific">Lachnospira intestinalis</name>
    <dbReference type="NCBI Taxonomy" id="3133158"/>
    <lineage>
        <taxon>Bacteria</taxon>
        <taxon>Bacillati</taxon>
        <taxon>Bacillota</taxon>
        <taxon>Clostridia</taxon>
        <taxon>Lachnospirales</taxon>
        <taxon>Lachnospiraceae</taxon>
        <taxon>Lachnospira</taxon>
    </lineage>
</organism>
<dbReference type="GO" id="GO:0016787">
    <property type="term" value="F:hydrolase activity"/>
    <property type="evidence" value="ECO:0007669"/>
    <property type="project" value="UniProtKB-KW"/>
</dbReference>
<name>A0ABV1H713_9FIRM</name>
<evidence type="ECO:0000256" key="3">
    <source>
        <dbReference type="SAM" id="Coils"/>
    </source>
</evidence>
<dbReference type="InterPro" id="IPR011067">
    <property type="entry name" value="Plasmid_toxin/cell-grow_inhib"/>
</dbReference>
<keyword evidence="2" id="KW-1277">Toxin-antitoxin system</keyword>
<accession>A0ABV1H713</accession>